<comment type="caution">
    <text evidence="2">The sequence shown here is derived from an EMBL/GenBank/DDBJ whole genome shotgun (WGS) entry which is preliminary data.</text>
</comment>
<dbReference type="STRING" id="56408.A0A1E5RMX4"/>
<dbReference type="InterPro" id="IPR038966">
    <property type="entry name" value="TMA17"/>
</dbReference>
<dbReference type="GO" id="GO:0070682">
    <property type="term" value="P:proteasome regulatory particle assembly"/>
    <property type="evidence" value="ECO:0007669"/>
    <property type="project" value="InterPro"/>
</dbReference>
<feature type="compositionally biased region" description="Basic and acidic residues" evidence="1">
    <location>
        <begin position="90"/>
        <end position="99"/>
    </location>
</feature>
<dbReference type="PANTHER" id="PTHR40422:SF1">
    <property type="entry name" value="TRANSLATION MACHINERY-ASSOCIATED PROTEIN 17"/>
    <property type="match status" value="1"/>
</dbReference>
<dbReference type="OrthoDB" id="548474at2759"/>
<feature type="compositionally biased region" description="Polar residues" evidence="1">
    <location>
        <begin position="137"/>
        <end position="151"/>
    </location>
</feature>
<gene>
    <name evidence="2" type="ORF">AWRI3579_g908</name>
</gene>
<accession>A0A1E5RMX4</accession>
<keyword evidence="3" id="KW-1185">Reference proteome</keyword>
<dbReference type="Proteomes" id="UP000095728">
    <property type="component" value="Unassembled WGS sequence"/>
</dbReference>
<evidence type="ECO:0000256" key="1">
    <source>
        <dbReference type="SAM" id="MobiDB-lite"/>
    </source>
</evidence>
<dbReference type="InParanoid" id="A0A1E5RMX4"/>
<evidence type="ECO:0000313" key="2">
    <source>
        <dbReference type="EMBL" id="OEJ88245.1"/>
    </source>
</evidence>
<organism evidence="2 3">
    <name type="scientific">Hanseniaspora osmophila</name>
    <dbReference type="NCBI Taxonomy" id="56408"/>
    <lineage>
        <taxon>Eukaryota</taxon>
        <taxon>Fungi</taxon>
        <taxon>Dikarya</taxon>
        <taxon>Ascomycota</taxon>
        <taxon>Saccharomycotina</taxon>
        <taxon>Saccharomycetes</taxon>
        <taxon>Saccharomycodales</taxon>
        <taxon>Saccharomycodaceae</taxon>
        <taxon>Hanseniaspora</taxon>
    </lineage>
</organism>
<proteinExistence type="predicted"/>
<sequence length="151" mass="16673">MLQTKPIKVNEFIIAIRTVSDEELLTLETEIKTSLKHLESSNARMQELKKNAIAQIKGDDTDYEAAHLPDDDVDQGLQADVKLYEESIRENESVIDNHHQRITAVENEKEHRGLGQNKSSAGESASAGSKTGTGSSQDNDGSAEQSNYVYL</sequence>
<dbReference type="AlphaFoldDB" id="A0A1E5RMX4"/>
<feature type="region of interest" description="Disordered" evidence="1">
    <location>
        <begin position="90"/>
        <end position="151"/>
    </location>
</feature>
<protein>
    <submittedName>
        <fullName evidence="2">Translation machinery-associated protein 17</fullName>
    </submittedName>
</protein>
<dbReference type="FunCoup" id="A0A1E5RMX4">
    <property type="interactions" value="85"/>
</dbReference>
<dbReference type="EMBL" id="LPNM01000005">
    <property type="protein sequence ID" value="OEJ88245.1"/>
    <property type="molecule type" value="Genomic_DNA"/>
</dbReference>
<reference evidence="3" key="1">
    <citation type="journal article" date="2016" name="Genome Announc.">
        <title>Genome sequences of three species of Hanseniaspora isolated from spontaneous wine fermentations.</title>
        <authorList>
            <person name="Sternes P.R."/>
            <person name="Lee D."/>
            <person name="Kutyna D.R."/>
            <person name="Borneman A.R."/>
        </authorList>
    </citation>
    <scope>NUCLEOTIDE SEQUENCE [LARGE SCALE GENOMIC DNA]</scope>
    <source>
        <strain evidence="3">AWRI3579</strain>
    </source>
</reference>
<feature type="compositionally biased region" description="Low complexity" evidence="1">
    <location>
        <begin position="118"/>
        <end position="136"/>
    </location>
</feature>
<dbReference type="PANTHER" id="PTHR40422">
    <property type="entry name" value="TRANSLATION MACHINERY-ASSOCIATED PROTEIN 17"/>
    <property type="match status" value="1"/>
</dbReference>
<dbReference type="GO" id="GO:0030674">
    <property type="term" value="F:protein-macromolecule adaptor activity"/>
    <property type="evidence" value="ECO:0007669"/>
    <property type="project" value="TreeGrafter"/>
</dbReference>
<evidence type="ECO:0000313" key="3">
    <source>
        <dbReference type="Proteomes" id="UP000095728"/>
    </source>
</evidence>
<name>A0A1E5RMX4_9ASCO</name>